<reference evidence="1" key="2">
    <citation type="submission" date="2018-07" db="EMBL/GenBank/DDBJ databases">
        <authorList>
            <consortium name="NCBI Pathogen Detection Project"/>
        </authorList>
    </citation>
    <scope>NUCLEOTIDE SEQUENCE</scope>
    <source>
        <strain evidence="1">2584-68</strain>
    </source>
</reference>
<reference evidence="1" key="1">
    <citation type="journal article" date="2018" name="Genome Biol.">
        <title>SKESA: strategic k-mer extension for scrupulous assemblies.</title>
        <authorList>
            <person name="Souvorov A."/>
            <person name="Agarwala R."/>
            <person name="Lipman D.J."/>
        </authorList>
    </citation>
    <scope>NUCLEOTIDE SEQUENCE</scope>
    <source>
        <strain evidence="1">2584-68</strain>
    </source>
</reference>
<accession>A0A736RET3</accession>
<protein>
    <submittedName>
        <fullName evidence="1">Uncharacterized protein</fullName>
    </submittedName>
</protein>
<sequence>MTVIEAEVIPTVTDAAIAVRYANELLELWMLHLDKPLRDANPRAGARFKTLISELRHATIRTEHRFNRLVNEKEGKS</sequence>
<dbReference type="AlphaFoldDB" id="A0A736RET3"/>
<organism evidence="1">
    <name type="scientific">Salmonella enterica subsp. houtenae serovar 45:g,z51:-</name>
    <dbReference type="NCBI Taxonomy" id="1967611"/>
    <lineage>
        <taxon>Bacteria</taxon>
        <taxon>Pseudomonadati</taxon>
        <taxon>Pseudomonadota</taxon>
        <taxon>Gammaproteobacteria</taxon>
        <taxon>Enterobacterales</taxon>
        <taxon>Enterobacteriaceae</taxon>
        <taxon>Salmonella</taxon>
    </lineage>
</organism>
<evidence type="ECO:0000313" key="1">
    <source>
        <dbReference type="EMBL" id="HAE7767472.1"/>
    </source>
</evidence>
<dbReference type="EMBL" id="DAATAH010000089">
    <property type="protein sequence ID" value="HAE7767472.1"/>
    <property type="molecule type" value="Genomic_DNA"/>
</dbReference>
<gene>
    <name evidence="1" type="ORF">GNB58_004563</name>
</gene>
<name>A0A736RET3_SALHO</name>
<proteinExistence type="predicted"/>
<comment type="caution">
    <text evidence="1">The sequence shown here is derived from an EMBL/GenBank/DDBJ whole genome shotgun (WGS) entry which is preliminary data.</text>
</comment>